<organism evidence="1 2">
    <name type="scientific">Passalora fulva</name>
    <name type="common">Tomato leaf mold</name>
    <name type="synonym">Cladosporium fulvum</name>
    <dbReference type="NCBI Taxonomy" id="5499"/>
    <lineage>
        <taxon>Eukaryota</taxon>
        <taxon>Fungi</taxon>
        <taxon>Dikarya</taxon>
        <taxon>Ascomycota</taxon>
        <taxon>Pezizomycotina</taxon>
        <taxon>Dothideomycetes</taxon>
        <taxon>Dothideomycetidae</taxon>
        <taxon>Mycosphaerellales</taxon>
        <taxon>Mycosphaerellaceae</taxon>
        <taxon>Fulvia</taxon>
    </lineage>
</organism>
<dbReference type="RefSeq" id="XP_047769610.1">
    <property type="nucleotide sequence ID" value="XM_047913542.1"/>
</dbReference>
<reference evidence="1" key="1">
    <citation type="submission" date="2021-12" db="EMBL/GenBank/DDBJ databases">
        <authorList>
            <person name="Zaccaron A."/>
            <person name="Stergiopoulos I."/>
        </authorList>
    </citation>
    <scope>NUCLEOTIDE SEQUENCE</scope>
    <source>
        <strain evidence="1">Race5_Kim</strain>
    </source>
</reference>
<dbReference type="PANTHER" id="PTHR21310">
    <property type="entry name" value="AMINOGLYCOSIDE PHOSPHOTRANSFERASE-RELATED-RELATED"/>
    <property type="match status" value="1"/>
</dbReference>
<reference evidence="1" key="2">
    <citation type="journal article" date="2022" name="Microb. Genom.">
        <title>A chromosome-scale genome assembly of the tomato pathogen Cladosporium fulvum reveals a compartmentalized genome architecture and the presence of a dispensable chromosome.</title>
        <authorList>
            <person name="Zaccaron A.Z."/>
            <person name="Chen L.H."/>
            <person name="Samaras A."/>
            <person name="Stergiopoulos I."/>
        </authorList>
    </citation>
    <scope>NUCLEOTIDE SEQUENCE</scope>
    <source>
        <strain evidence="1">Race5_Kim</strain>
    </source>
</reference>
<name>A0A9Q8PMB1_PASFU</name>
<dbReference type="GeneID" id="71994272"/>
<sequence length="467" mass="51872">MYLQDEWPKIADGSPWNGKDLLELVRGGESPFADVWDVNLLITEIEENVGKHVVDIPLVNCGSNNYGFQMTLFSGEEVVARLARGDVNMPGFDGFSLESQIAEIEFEAAVYELLRDHSQLKTSRLLYHRAPAQCRGEKSAIPKNIVGRRLMVFNRAAGRSSGAWNSLSGQQQLDLVTQAATLRAALFSFELPLDFASQYLHDRLFEQKPNALPVPVTPTRDFCVTLFTSKIEATIRKIGDMIGWESDNNVVGPIAAAAKQSLLKFVPVMLPKETTDTPLFYRLILEHGDFGIHNMTIDDGDTPTITSLFDWETGCIVPALLSDTCMAVAGADLILDEDARPAVKRISRDAGVEKVAQAKACTVGYHGVLFERAPEYERVMRAGRDARFLWFKLRDWRGDDPEGYFGRLGAWAEGRLAESRVWKSLFQEMVMNDCSDAVNDSWSSEPQACAFATGSFCVFVHGTPDLA</sequence>
<dbReference type="KEGG" id="ffu:CLAFUR5_14394"/>
<dbReference type="SUPFAM" id="SSF56112">
    <property type="entry name" value="Protein kinase-like (PK-like)"/>
    <property type="match status" value="1"/>
</dbReference>
<dbReference type="InterPro" id="IPR051678">
    <property type="entry name" value="AGP_Transferase"/>
</dbReference>
<dbReference type="AlphaFoldDB" id="A0A9Q8PMB1"/>
<evidence type="ECO:0008006" key="3">
    <source>
        <dbReference type="Google" id="ProtNLM"/>
    </source>
</evidence>
<accession>A0A9Q8PMB1</accession>
<dbReference type="OMA" id="FDWETGC"/>
<dbReference type="Proteomes" id="UP000756132">
    <property type="component" value="Chromosome 13"/>
</dbReference>
<dbReference type="PANTHER" id="PTHR21310:SF15">
    <property type="entry name" value="AMINOGLYCOSIDE PHOSPHOTRANSFERASE DOMAIN-CONTAINING PROTEIN"/>
    <property type="match status" value="1"/>
</dbReference>
<evidence type="ECO:0000313" key="1">
    <source>
        <dbReference type="EMBL" id="UJO25244.1"/>
    </source>
</evidence>
<proteinExistence type="predicted"/>
<dbReference type="EMBL" id="CP090175">
    <property type="protein sequence ID" value="UJO25244.1"/>
    <property type="molecule type" value="Genomic_DNA"/>
</dbReference>
<evidence type="ECO:0000313" key="2">
    <source>
        <dbReference type="Proteomes" id="UP000756132"/>
    </source>
</evidence>
<dbReference type="OrthoDB" id="3554464at2759"/>
<gene>
    <name evidence="1" type="ORF">CLAFUR5_14394</name>
</gene>
<protein>
    <recommendedName>
        <fullName evidence="3">Aminoglycoside phosphotransferase domain-containing protein</fullName>
    </recommendedName>
</protein>
<keyword evidence="2" id="KW-1185">Reference proteome</keyword>
<dbReference type="InterPro" id="IPR011009">
    <property type="entry name" value="Kinase-like_dom_sf"/>
</dbReference>